<organism evidence="1">
    <name type="scientific">marine sediment metagenome</name>
    <dbReference type="NCBI Taxonomy" id="412755"/>
    <lineage>
        <taxon>unclassified sequences</taxon>
        <taxon>metagenomes</taxon>
        <taxon>ecological metagenomes</taxon>
    </lineage>
</organism>
<sequence>MAKNNTRVRWVSIGLTALIIIAGIITAFLQAQADIEAVNTKADAIVKTSEVMKIEGCLPSRANGNNITRIDTRLDSMQREQRTAFKEILRRLPNE</sequence>
<proteinExistence type="predicted"/>
<gene>
    <name evidence="1" type="ORF">LCGC14_2221080</name>
</gene>
<protein>
    <submittedName>
        <fullName evidence="1">Uncharacterized protein</fullName>
    </submittedName>
</protein>
<dbReference type="AlphaFoldDB" id="A0A0F9DB31"/>
<dbReference type="EMBL" id="LAZR01029675">
    <property type="protein sequence ID" value="KKL58864.1"/>
    <property type="molecule type" value="Genomic_DNA"/>
</dbReference>
<name>A0A0F9DB31_9ZZZZ</name>
<evidence type="ECO:0000313" key="1">
    <source>
        <dbReference type="EMBL" id="KKL58864.1"/>
    </source>
</evidence>
<reference evidence="1" key="1">
    <citation type="journal article" date="2015" name="Nature">
        <title>Complex archaea that bridge the gap between prokaryotes and eukaryotes.</title>
        <authorList>
            <person name="Spang A."/>
            <person name="Saw J.H."/>
            <person name="Jorgensen S.L."/>
            <person name="Zaremba-Niedzwiedzka K."/>
            <person name="Martijn J."/>
            <person name="Lind A.E."/>
            <person name="van Eijk R."/>
            <person name="Schleper C."/>
            <person name="Guy L."/>
            <person name="Ettema T.J."/>
        </authorList>
    </citation>
    <scope>NUCLEOTIDE SEQUENCE</scope>
</reference>
<comment type="caution">
    <text evidence="1">The sequence shown here is derived from an EMBL/GenBank/DDBJ whole genome shotgun (WGS) entry which is preliminary data.</text>
</comment>
<accession>A0A0F9DB31</accession>